<dbReference type="OrthoDB" id="77564at2759"/>
<reference evidence="8" key="1">
    <citation type="journal article" date="2015" name="Genome Announc.">
        <title>Genome sequence of the AIDS-associated pathogen Penicillium marneffei (ATCC18224) and its near taxonomic relative Talaromyces stipitatus (ATCC10500).</title>
        <authorList>
            <person name="Nierman W.C."/>
            <person name="Fedorova-Abrams N.D."/>
            <person name="Andrianopoulos A."/>
        </authorList>
    </citation>
    <scope>NUCLEOTIDE SEQUENCE [LARGE SCALE GENOMIC DNA]</scope>
    <source>
        <strain evidence="8">ATCC 18224 / CBS 334.59 / QM 7333</strain>
    </source>
</reference>
<dbReference type="GO" id="GO:0031491">
    <property type="term" value="F:nucleosome binding"/>
    <property type="evidence" value="ECO:0007669"/>
    <property type="project" value="TreeGrafter"/>
</dbReference>
<evidence type="ECO:0000256" key="3">
    <source>
        <dbReference type="ARBA" id="ARBA00007335"/>
    </source>
</evidence>
<feature type="region of interest" description="Disordered" evidence="6">
    <location>
        <begin position="1736"/>
        <end position="1795"/>
    </location>
</feature>
<dbReference type="PANTHER" id="PTHR15502:SF7">
    <property type="entry name" value="CALCINEURIN-BINDING PROTEIN CABIN-1"/>
    <property type="match status" value="1"/>
</dbReference>
<comment type="subcellular location">
    <subcellularLocation>
        <location evidence="2">Nucleus</location>
    </subcellularLocation>
</comment>
<keyword evidence="5" id="KW-0539">Nucleus</keyword>
<organism evidence="7 8">
    <name type="scientific">Talaromyces marneffei (strain ATCC 18224 / CBS 334.59 / QM 7333)</name>
    <name type="common">Penicillium marneffei</name>
    <dbReference type="NCBI Taxonomy" id="441960"/>
    <lineage>
        <taxon>Eukaryota</taxon>
        <taxon>Fungi</taxon>
        <taxon>Dikarya</taxon>
        <taxon>Ascomycota</taxon>
        <taxon>Pezizomycotina</taxon>
        <taxon>Eurotiomycetes</taxon>
        <taxon>Eurotiomycetidae</taxon>
        <taxon>Eurotiales</taxon>
        <taxon>Trichocomaceae</taxon>
        <taxon>Talaromyces</taxon>
        <taxon>Talaromyces sect. Talaromyces</taxon>
    </lineage>
</organism>
<comment type="similarity">
    <text evidence="3">Belongs to the HIR3 family.</text>
</comment>
<keyword evidence="8" id="KW-1185">Reference proteome</keyword>
<sequence>MASFTALNIEPAEDIQEEVDDTKEIQIEEALKLYQNALKLHSQGPAFYPQAKDAYAALLQSDVFKYPESISDYQRNALTDGDNDDVAADALGEIDVNDAAASALPQTIYLSYKNNGQFLLDVLKETLRKQPSSEDEQRSAITKESRSAMGMFADALERDDTDLDLWRKSARVGGALNSYRLARYCLESVLVGDDNEVEVRTEQLGLDEAFAAEDLRKTIHALKDELSAIQAPPLKKPRPSLFRFFGKHSQDPYQYLPGLSQNISDIASSAQKQPLNRHFVKPPERTWDAVGKAIMQLLTELRQTPGVPEPGAAVGIEIPSEEASPQSPGDTTLPVPANDVVTEKPTAMLEAPNTIEPVDDQSSIDQRAESQLRESLEGFSGQPANTQGTTTEDKAVDNADSISANANPRKRSSTSIANDEMGDNVRTKSRRIRARESNVDNLQQTEDINFDNRYYDDRLEEFAHADEWMFGTVGDLLSKAGIEVLGTVDDLKQQMALSNSPNSQQSKEVDSILVQDLQTALRTWNEERARSAMQGDSSTALQDSRGRQRSGLAIFLDHSRKSTQKASKKKALFESSGLAEFTSYINDRWLHVHEVSFEWLSSLLQPGRAQFSDTVSGGLSHESPYVSLPWPEGLKETVVQLLIQEDDYIYERLVDVICESEQQALQQATSNMCLTPINDLYAKVDMIQAIHELHLDIYAHMNNPNSEIDQGTRTLQRDRLTRWGALAQTAVNNLLDAEPPSEQLDRISLRHLWSMTFYSNMGEDVSRDYIMLCLQDLKDALVSFGNPEITLTNNAFMPEISAAALDQEITRLNSMGFFMRIFGSEGEDPVSLIESIEPVLDPASVKYVEENGTSDGTTSPVPVHFRELTSFLDKGDATLRLFLWRRLQDAYRAIDYVPKVVSCQLRSIEAIVKELRGQVYLETQDDRPSILLRWLKSTNNILTKLIPQLIDDPVKSFECIDVDHLRSSMTAVAHLSRLLHSFALYEDAVKVGQRPALEHRGALGKSLENFKEKLRDMQVRCWVLQYTLLKEFMIQEKEKFSTPSDYQIQYLRAVHNALGIRLACKYADKVLLRLMKSELLSLETQEDCEFDIAQVLLDLHGFKFSNQLGTSDHGCPTEKPNAQSAAMMIDFVLMQVNRLNMKDLSKSDLKTTIEKVQQAIGPVKHSSLSFNKRILSAYLKSPINPTELFELVRGVGGLALRSLPMTYAENAKKGWYFLLGHASLTKFRSQKRLNAVPTNDLDDAIGYFRQDLEYATGRWETWYRLAQTYDTKLEEDIIWSSDKINNNQSELASIQRNAIHCYAMAVAGALRAAEDDSKTRQTISELFTDFGMRLYASSREPLNMAAFSLGDIERHFSRFESQELYTGKPFKELGTYSVWSLAGHMFKRAMVDKPDYWINHYMLSKCRWKMFNSDEATRGNARMMTIDEVLDPLLDAIEALPQRKERGSLPDRILEPHFRLASVLHKLVTRKLLEPSKAGEILAETPWSKNLSLPQNMEEWTPYILDVLKQLKHADKSNWHHRILSRMAKVHYHGQEDADAAAAAKNELMPQIFTKTMVLQVWRPEYERPGRHYVYTTQYVSYFTKLLEQISDHVSLEQLLRRVRKKQGDYINHTKLWEDMCIVYAKLIRRAGNISEHYEEGVFKQLGWDEFVTNTARLDSFKDLATTCGPTMDLLREAVEFKKLNNNLMKVTMFEDLTADIYARLYEENKHRFIEQANEENRGRMKVDHLLMNTDGAADVPTPPTSAPASEAPVPRGRTKGISRRDIQKRAEAIVSRHARPAITKTAATPAEEEKFPTAPIVRVPTVSSIRGFVTGIASAAQDSVSASLHESADDESELSEIDDEKLAKLKVEQSLLFPNLKTMRSPEPVSELSTVSLDGDGNDEAMTVDDEANDHDGEDDMEGETGITEEGEEGDTELQAAADDDEDMDNVDEDEDADIDIDKVDTAEEAGDETMMTVDEGEETEEDESMLHTHDKMDGDIDGEEKEKRGDDGSAAVDGVETPVDVELSKTDQQNPEETAADGDEAS</sequence>
<evidence type="ECO:0000256" key="6">
    <source>
        <dbReference type="SAM" id="MobiDB-lite"/>
    </source>
</evidence>
<evidence type="ECO:0000256" key="1">
    <source>
        <dbReference type="ARBA" id="ARBA00002687"/>
    </source>
</evidence>
<feature type="region of interest" description="Disordered" evidence="6">
    <location>
        <begin position="346"/>
        <end position="436"/>
    </location>
</feature>
<feature type="compositionally biased region" description="Basic and acidic residues" evidence="6">
    <location>
        <begin position="1970"/>
        <end position="1993"/>
    </location>
</feature>
<dbReference type="EMBL" id="DS995899">
    <property type="protein sequence ID" value="EEA27421.1"/>
    <property type="molecule type" value="Genomic_DNA"/>
</dbReference>
<gene>
    <name evidence="7" type="ORF">PMAA_022970</name>
</gene>
<evidence type="ECO:0000256" key="2">
    <source>
        <dbReference type="ARBA" id="ARBA00004123"/>
    </source>
</evidence>
<name>B6Q5E6_TALMQ</name>
<dbReference type="HOGENOM" id="CLU_001419_0_0_1"/>
<protein>
    <recommendedName>
        <fullName evidence="4">Histone transcription regulator 3 homolog</fullName>
    </recommendedName>
</protein>
<evidence type="ECO:0000256" key="5">
    <source>
        <dbReference type="ARBA" id="ARBA00023242"/>
    </source>
</evidence>
<feature type="compositionally biased region" description="Acidic residues" evidence="6">
    <location>
        <begin position="1960"/>
        <end position="1969"/>
    </location>
</feature>
<evidence type="ECO:0000313" key="8">
    <source>
        <dbReference type="Proteomes" id="UP000001294"/>
    </source>
</evidence>
<dbReference type="PANTHER" id="PTHR15502">
    <property type="entry name" value="CALCINEURIN-BINDING PROTEIN CABIN 1-RELATED"/>
    <property type="match status" value="1"/>
</dbReference>
<feature type="compositionally biased region" description="Basic and acidic residues" evidence="6">
    <location>
        <begin position="1763"/>
        <end position="1772"/>
    </location>
</feature>
<feature type="compositionally biased region" description="Basic and acidic residues" evidence="6">
    <location>
        <begin position="366"/>
        <end position="376"/>
    </location>
</feature>
<feature type="compositionally biased region" description="Acidic residues" evidence="6">
    <location>
        <begin position="1881"/>
        <end position="1940"/>
    </location>
</feature>
<comment type="function">
    <text evidence="1">Has a role in a nucleosome assembly pathway that is required for the integrity of heterochromatin and proper chromosome segregation.</text>
</comment>
<evidence type="ECO:0000256" key="4">
    <source>
        <dbReference type="ARBA" id="ARBA00014848"/>
    </source>
</evidence>
<dbReference type="Proteomes" id="UP000001294">
    <property type="component" value="Unassembled WGS sequence"/>
</dbReference>
<dbReference type="GO" id="GO:0000417">
    <property type="term" value="C:HIR complex"/>
    <property type="evidence" value="ECO:0007669"/>
    <property type="project" value="TreeGrafter"/>
</dbReference>
<dbReference type="InterPro" id="IPR033053">
    <property type="entry name" value="Hir3/CABIN1"/>
</dbReference>
<dbReference type="GO" id="GO:0006325">
    <property type="term" value="P:chromatin organization"/>
    <property type="evidence" value="ECO:0007669"/>
    <property type="project" value="InterPro"/>
</dbReference>
<dbReference type="STRING" id="441960.B6Q5E6"/>
<proteinExistence type="inferred from homology"/>
<evidence type="ECO:0000313" key="7">
    <source>
        <dbReference type="EMBL" id="EEA27421.1"/>
    </source>
</evidence>
<feature type="region of interest" description="Disordered" evidence="6">
    <location>
        <begin position="1863"/>
        <end position="2028"/>
    </location>
</feature>
<dbReference type="VEuPathDB" id="FungiDB:PMAA_022970"/>
<dbReference type="PhylomeDB" id="B6Q5E6"/>
<dbReference type="GO" id="GO:0005634">
    <property type="term" value="C:nucleus"/>
    <property type="evidence" value="ECO:0007669"/>
    <property type="project" value="UniProtKB-SubCell"/>
</dbReference>
<accession>B6Q5E6</accession>